<evidence type="ECO:0000313" key="4">
    <source>
        <dbReference type="Proteomes" id="UP000288805"/>
    </source>
</evidence>
<keyword evidence="2" id="KW-0472">Membrane</keyword>
<feature type="transmembrane region" description="Helical" evidence="2">
    <location>
        <begin position="21"/>
        <end position="39"/>
    </location>
</feature>
<sequence length="137" mass="15214">MVDSSDWTQFKTKLQIERMTVITATADGLMIALFSVAVMTRAFPNESSKQKDLVLLQNIASYMLLACGLIYVISGILCIGFLKRARQKKEVSREQAIKDLEIYGSKNGEGGVSYQELNSSQPVRKPPRTPPATTQEI</sequence>
<gene>
    <name evidence="3" type="ORF">CK203_083133</name>
</gene>
<comment type="caution">
    <text evidence="3">The sequence shown here is derived from an EMBL/GenBank/DDBJ whole genome shotgun (WGS) entry which is preliminary data.</text>
</comment>
<dbReference type="Proteomes" id="UP000288805">
    <property type="component" value="Unassembled WGS sequence"/>
</dbReference>
<feature type="transmembrane region" description="Helical" evidence="2">
    <location>
        <begin position="59"/>
        <end position="82"/>
    </location>
</feature>
<name>A0A438DWS1_VITVI</name>
<keyword evidence="2" id="KW-0812">Transmembrane</keyword>
<dbReference type="AlphaFoldDB" id="A0A438DWS1"/>
<proteinExistence type="predicted"/>
<evidence type="ECO:0000313" key="3">
    <source>
        <dbReference type="EMBL" id="RVW39837.1"/>
    </source>
</evidence>
<organism evidence="3 4">
    <name type="scientific">Vitis vinifera</name>
    <name type="common">Grape</name>
    <dbReference type="NCBI Taxonomy" id="29760"/>
    <lineage>
        <taxon>Eukaryota</taxon>
        <taxon>Viridiplantae</taxon>
        <taxon>Streptophyta</taxon>
        <taxon>Embryophyta</taxon>
        <taxon>Tracheophyta</taxon>
        <taxon>Spermatophyta</taxon>
        <taxon>Magnoliopsida</taxon>
        <taxon>eudicotyledons</taxon>
        <taxon>Gunneridae</taxon>
        <taxon>Pentapetalae</taxon>
        <taxon>rosids</taxon>
        <taxon>Vitales</taxon>
        <taxon>Vitaceae</taxon>
        <taxon>Viteae</taxon>
        <taxon>Vitis</taxon>
    </lineage>
</organism>
<feature type="region of interest" description="Disordered" evidence="1">
    <location>
        <begin position="105"/>
        <end position="137"/>
    </location>
</feature>
<reference evidence="3 4" key="1">
    <citation type="journal article" date="2018" name="PLoS Genet.">
        <title>Population sequencing reveals clonal diversity and ancestral inbreeding in the grapevine cultivar Chardonnay.</title>
        <authorList>
            <person name="Roach M.J."/>
            <person name="Johnson D.L."/>
            <person name="Bohlmann J."/>
            <person name="van Vuuren H.J."/>
            <person name="Jones S.J."/>
            <person name="Pretorius I.S."/>
            <person name="Schmidt S.A."/>
            <person name="Borneman A.R."/>
        </authorList>
    </citation>
    <scope>NUCLEOTIDE SEQUENCE [LARGE SCALE GENOMIC DNA]</scope>
    <source>
        <strain evidence="4">cv. Chardonnay</strain>
        <tissue evidence="3">Leaf</tissue>
    </source>
</reference>
<protein>
    <submittedName>
        <fullName evidence="3">Uncharacterized protein</fullName>
    </submittedName>
</protein>
<accession>A0A438DWS1</accession>
<dbReference type="PANTHER" id="PTHR34965">
    <property type="entry name" value="OS07G0118300 PROTEIN"/>
    <property type="match status" value="1"/>
</dbReference>
<evidence type="ECO:0000256" key="2">
    <source>
        <dbReference type="SAM" id="Phobius"/>
    </source>
</evidence>
<dbReference type="PANTHER" id="PTHR34965:SF1">
    <property type="entry name" value="OS07G0118300 PROTEIN"/>
    <property type="match status" value="1"/>
</dbReference>
<evidence type="ECO:0000256" key="1">
    <source>
        <dbReference type="SAM" id="MobiDB-lite"/>
    </source>
</evidence>
<dbReference type="EMBL" id="QGNW01001469">
    <property type="protein sequence ID" value="RVW39837.1"/>
    <property type="molecule type" value="Genomic_DNA"/>
</dbReference>
<keyword evidence="2" id="KW-1133">Transmembrane helix</keyword>